<name>A0A381THB5_9ZZZZ</name>
<feature type="domain" description="Acyltransferase 3" evidence="2">
    <location>
        <begin position="1"/>
        <end position="316"/>
    </location>
</feature>
<dbReference type="InterPro" id="IPR002656">
    <property type="entry name" value="Acyl_transf_3_dom"/>
</dbReference>
<feature type="transmembrane region" description="Helical" evidence="1">
    <location>
        <begin position="130"/>
        <end position="148"/>
    </location>
</feature>
<dbReference type="GO" id="GO:0016747">
    <property type="term" value="F:acyltransferase activity, transferring groups other than amino-acyl groups"/>
    <property type="evidence" value="ECO:0007669"/>
    <property type="project" value="InterPro"/>
</dbReference>
<feature type="transmembrane region" description="Helical" evidence="1">
    <location>
        <begin position="231"/>
        <end position="252"/>
    </location>
</feature>
<protein>
    <recommendedName>
        <fullName evidence="2">Acyltransferase 3 domain-containing protein</fullName>
    </recommendedName>
</protein>
<feature type="transmembrane region" description="Helical" evidence="1">
    <location>
        <begin position="105"/>
        <end position="123"/>
    </location>
</feature>
<evidence type="ECO:0000313" key="3">
    <source>
        <dbReference type="EMBL" id="SVA13313.1"/>
    </source>
</evidence>
<feature type="transmembrane region" description="Helical" evidence="1">
    <location>
        <begin position="168"/>
        <end position="190"/>
    </location>
</feature>
<keyword evidence="1" id="KW-1133">Transmembrane helix</keyword>
<dbReference type="EMBL" id="UINC01004301">
    <property type="protein sequence ID" value="SVA13313.1"/>
    <property type="molecule type" value="Genomic_DNA"/>
</dbReference>
<sequence length="350" mass="37348">MRAVAVLCMVEVHTAAIVPPEGITVGHPAAFVAAAFGGMAAPMFVTISGWGMYHSAHRRTKEGYSSADWVGWLLPRVAVLALCQLLVNVLLNVERGGRFEWHTPGVLTLLAIAAILAPLLVRLSIGSRSALMLVMVVSPLLLGGAAGPELGWFERVDAGNSTEWVARLLWNGTYPVVPWMFYVLLGTIIHDLGGQPRIRERNIAIGLLATSLTVMVAVVEEIDWALTSGEAVLTFFPASMPFLVVSGTMVMLTMRLLEGDEASGGGPSLGDRLAVLEPAGRLSLTIYVAHFAVLGAAAMTFDGARLAVVPAFAVTIGHTLAWIPLAVAHEKHIPDISFESLLRRFSQSGK</sequence>
<proteinExistence type="predicted"/>
<keyword evidence="1" id="KW-0812">Transmembrane</keyword>
<keyword evidence="1" id="KW-0472">Membrane</keyword>
<organism evidence="3">
    <name type="scientific">marine metagenome</name>
    <dbReference type="NCBI Taxonomy" id="408172"/>
    <lineage>
        <taxon>unclassified sequences</taxon>
        <taxon>metagenomes</taxon>
        <taxon>ecological metagenomes</taxon>
    </lineage>
</organism>
<feature type="transmembrane region" description="Helical" evidence="1">
    <location>
        <begin position="307"/>
        <end position="328"/>
    </location>
</feature>
<feature type="transmembrane region" description="Helical" evidence="1">
    <location>
        <begin position="282"/>
        <end position="301"/>
    </location>
</feature>
<feature type="transmembrane region" description="Helical" evidence="1">
    <location>
        <begin position="73"/>
        <end position="93"/>
    </location>
</feature>
<evidence type="ECO:0000259" key="2">
    <source>
        <dbReference type="Pfam" id="PF01757"/>
    </source>
</evidence>
<dbReference type="AlphaFoldDB" id="A0A381THB5"/>
<feature type="transmembrane region" description="Helical" evidence="1">
    <location>
        <begin position="202"/>
        <end position="219"/>
    </location>
</feature>
<reference evidence="3" key="1">
    <citation type="submission" date="2018-05" db="EMBL/GenBank/DDBJ databases">
        <authorList>
            <person name="Lanie J.A."/>
            <person name="Ng W.-L."/>
            <person name="Kazmierczak K.M."/>
            <person name="Andrzejewski T.M."/>
            <person name="Davidsen T.M."/>
            <person name="Wayne K.J."/>
            <person name="Tettelin H."/>
            <person name="Glass J.I."/>
            <person name="Rusch D."/>
            <person name="Podicherti R."/>
            <person name="Tsui H.-C.T."/>
            <person name="Winkler M.E."/>
        </authorList>
    </citation>
    <scope>NUCLEOTIDE SEQUENCE</scope>
</reference>
<feature type="transmembrane region" description="Helical" evidence="1">
    <location>
        <begin position="30"/>
        <end position="53"/>
    </location>
</feature>
<evidence type="ECO:0000256" key="1">
    <source>
        <dbReference type="SAM" id="Phobius"/>
    </source>
</evidence>
<accession>A0A381THB5</accession>
<dbReference type="Pfam" id="PF01757">
    <property type="entry name" value="Acyl_transf_3"/>
    <property type="match status" value="1"/>
</dbReference>
<gene>
    <name evidence="3" type="ORF">METZ01_LOCUS66167</name>
</gene>